<dbReference type="Proteomes" id="UP001059617">
    <property type="component" value="Chromosome"/>
</dbReference>
<accession>A0ABY5VTH6</accession>
<evidence type="ECO:0000313" key="2">
    <source>
        <dbReference type="Proteomes" id="UP001059617"/>
    </source>
</evidence>
<reference evidence="1" key="1">
    <citation type="submission" date="2021-04" db="EMBL/GenBank/DDBJ databases">
        <authorList>
            <person name="Hartkoorn R.C."/>
            <person name="Beaudoing E."/>
            <person name="Hot D."/>
        </authorList>
    </citation>
    <scope>NUCLEOTIDE SEQUENCE</scope>
    <source>
        <strain evidence="1">NRRL B-16292</strain>
    </source>
</reference>
<proteinExistence type="predicted"/>
<dbReference type="EMBL" id="CP073720">
    <property type="protein sequence ID" value="UWP80495.1"/>
    <property type="molecule type" value="Genomic_DNA"/>
</dbReference>
<keyword evidence="2" id="KW-1185">Reference proteome</keyword>
<sequence>MYGLCTSCNNLQSRYDPAYGELAAAVRPLWIRDARIRTAGRLPLPDTEIRPGAVARSVLIGFPGLSPQLRVNFPSLADQLLNTAPAVTVSAKLRLRLALACGTMARVTGSMAGFLSVDHPPDEDAVGFANVGQVYFPPLAWQLAPPEPSALLRKASKSLLDRQGWADVTSWAHRPPDERVPLSTLCRTLPAVTHPRHHPATAEWWVEMFSTQITEILECDNVPDAT</sequence>
<protein>
    <submittedName>
        <fullName evidence="1">Uncharacterized protein</fullName>
    </submittedName>
</protein>
<evidence type="ECO:0000313" key="1">
    <source>
        <dbReference type="EMBL" id="UWP80495.1"/>
    </source>
</evidence>
<organism evidence="1 2">
    <name type="scientific">Dactylosporangium fulvum</name>
    <dbReference type="NCBI Taxonomy" id="53359"/>
    <lineage>
        <taxon>Bacteria</taxon>
        <taxon>Bacillati</taxon>
        <taxon>Actinomycetota</taxon>
        <taxon>Actinomycetes</taxon>
        <taxon>Micromonosporales</taxon>
        <taxon>Micromonosporaceae</taxon>
        <taxon>Dactylosporangium</taxon>
    </lineage>
</organism>
<dbReference type="RefSeq" id="WP_259858255.1">
    <property type="nucleotide sequence ID" value="NZ_BAAAST010000077.1"/>
</dbReference>
<gene>
    <name evidence="1" type="ORF">Dfulv_35790</name>
</gene>
<name>A0ABY5VTH6_9ACTN</name>
<reference evidence="1" key="2">
    <citation type="submission" date="2022-09" db="EMBL/GenBank/DDBJ databases">
        <title>Biosynthetic gene clusters of Dactylosporangioum fulvum.</title>
        <authorList>
            <person name="Caradec T."/>
        </authorList>
    </citation>
    <scope>NUCLEOTIDE SEQUENCE</scope>
    <source>
        <strain evidence="1">NRRL B-16292</strain>
    </source>
</reference>